<evidence type="ECO:0000259" key="1">
    <source>
        <dbReference type="PROSITE" id="PS50943"/>
    </source>
</evidence>
<name>A0ABQ4U0Q4_9HYPH</name>
<dbReference type="EMBL" id="BPRB01000138">
    <property type="protein sequence ID" value="GJE60462.1"/>
    <property type="molecule type" value="Genomic_DNA"/>
</dbReference>
<gene>
    <name evidence="2" type="ORF">MPOCJGCO_2574</name>
</gene>
<organism evidence="2 3">
    <name type="scientific">Methylobacterium trifolii</name>
    <dbReference type="NCBI Taxonomy" id="1003092"/>
    <lineage>
        <taxon>Bacteria</taxon>
        <taxon>Pseudomonadati</taxon>
        <taxon>Pseudomonadota</taxon>
        <taxon>Alphaproteobacteria</taxon>
        <taxon>Hyphomicrobiales</taxon>
        <taxon>Methylobacteriaceae</taxon>
        <taxon>Methylobacterium</taxon>
    </lineage>
</organism>
<dbReference type="Gene3D" id="1.10.260.40">
    <property type="entry name" value="lambda repressor-like DNA-binding domains"/>
    <property type="match status" value="1"/>
</dbReference>
<accession>A0ABQ4U0Q4</accession>
<reference evidence="2" key="1">
    <citation type="journal article" date="2021" name="Front. Microbiol.">
        <title>Comprehensive Comparative Genomics and Phenotyping of Methylobacterium Species.</title>
        <authorList>
            <person name="Alessa O."/>
            <person name="Ogura Y."/>
            <person name="Fujitani Y."/>
            <person name="Takami H."/>
            <person name="Hayashi T."/>
            <person name="Sahin N."/>
            <person name="Tani A."/>
        </authorList>
    </citation>
    <scope>NUCLEOTIDE SEQUENCE</scope>
    <source>
        <strain evidence="2">DSM 23632</strain>
    </source>
</reference>
<keyword evidence="3" id="KW-1185">Reference proteome</keyword>
<dbReference type="InterPro" id="IPR001387">
    <property type="entry name" value="Cro/C1-type_HTH"/>
</dbReference>
<comment type="caution">
    <text evidence="2">The sequence shown here is derived from an EMBL/GenBank/DDBJ whole genome shotgun (WGS) entry which is preliminary data.</text>
</comment>
<protein>
    <recommendedName>
        <fullName evidence="1">HTH cro/C1-type domain-containing protein</fullName>
    </recommendedName>
</protein>
<dbReference type="PROSITE" id="PS50943">
    <property type="entry name" value="HTH_CROC1"/>
    <property type="match status" value="1"/>
</dbReference>
<sequence>MDSGELKRRFGKHVHGLREAKGLTQEQLADRIGRNVDTVGNIERGVNATRIEVAYQIAIELGVRFPDLFAFESEIEPTEPITNATGLALIELIDGRDEETTARLLDLVRVGLRLAEVRSKDGGQRSR</sequence>
<dbReference type="CDD" id="cd00093">
    <property type="entry name" value="HTH_XRE"/>
    <property type="match status" value="1"/>
</dbReference>
<evidence type="ECO:0000313" key="2">
    <source>
        <dbReference type="EMBL" id="GJE60462.1"/>
    </source>
</evidence>
<dbReference type="InterPro" id="IPR010982">
    <property type="entry name" value="Lambda_DNA-bd_dom_sf"/>
</dbReference>
<dbReference type="SMART" id="SM00530">
    <property type="entry name" value="HTH_XRE"/>
    <property type="match status" value="1"/>
</dbReference>
<evidence type="ECO:0000313" key="3">
    <source>
        <dbReference type="Proteomes" id="UP001055057"/>
    </source>
</evidence>
<proteinExistence type="predicted"/>
<reference evidence="2" key="2">
    <citation type="submission" date="2021-08" db="EMBL/GenBank/DDBJ databases">
        <authorList>
            <person name="Tani A."/>
            <person name="Ola A."/>
            <person name="Ogura Y."/>
            <person name="Katsura K."/>
            <person name="Hayashi T."/>
        </authorList>
    </citation>
    <scope>NUCLEOTIDE SEQUENCE</scope>
    <source>
        <strain evidence="2">DSM 23632</strain>
    </source>
</reference>
<feature type="domain" description="HTH cro/C1-type" evidence="1">
    <location>
        <begin position="17"/>
        <end position="68"/>
    </location>
</feature>
<dbReference type="SUPFAM" id="SSF47413">
    <property type="entry name" value="lambda repressor-like DNA-binding domains"/>
    <property type="match status" value="1"/>
</dbReference>
<dbReference type="Pfam" id="PF01381">
    <property type="entry name" value="HTH_3"/>
    <property type="match status" value="1"/>
</dbReference>
<dbReference type="RefSeq" id="WP_238183080.1">
    <property type="nucleotide sequence ID" value="NZ_BPRB01000138.1"/>
</dbReference>
<dbReference type="Proteomes" id="UP001055057">
    <property type="component" value="Unassembled WGS sequence"/>
</dbReference>